<feature type="signal peptide" evidence="2">
    <location>
        <begin position="1"/>
        <end position="17"/>
    </location>
</feature>
<gene>
    <name evidence="3" type="ORF">SVIM_LOCUS289199</name>
</gene>
<evidence type="ECO:0000256" key="2">
    <source>
        <dbReference type="SAM" id="SignalP"/>
    </source>
</evidence>
<dbReference type="EMBL" id="CAADRP010001630">
    <property type="protein sequence ID" value="VFU45883.1"/>
    <property type="molecule type" value="Genomic_DNA"/>
</dbReference>
<reference evidence="3" key="1">
    <citation type="submission" date="2019-03" db="EMBL/GenBank/DDBJ databases">
        <authorList>
            <person name="Mank J."/>
            <person name="Almeida P."/>
        </authorList>
    </citation>
    <scope>NUCLEOTIDE SEQUENCE</scope>
    <source>
        <strain evidence="3">78183</strain>
    </source>
</reference>
<accession>A0A6N2MD55</accession>
<feature type="transmembrane region" description="Helical" evidence="1">
    <location>
        <begin position="157"/>
        <end position="175"/>
    </location>
</feature>
<organism evidence="3">
    <name type="scientific">Salix viminalis</name>
    <name type="common">Common osier</name>
    <name type="synonym">Basket willow</name>
    <dbReference type="NCBI Taxonomy" id="40686"/>
    <lineage>
        <taxon>Eukaryota</taxon>
        <taxon>Viridiplantae</taxon>
        <taxon>Streptophyta</taxon>
        <taxon>Embryophyta</taxon>
        <taxon>Tracheophyta</taxon>
        <taxon>Spermatophyta</taxon>
        <taxon>Magnoliopsida</taxon>
        <taxon>eudicotyledons</taxon>
        <taxon>Gunneridae</taxon>
        <taxon>Pentapetalae</taxon>
        <taxon>rosids</taxon>
        <taxon>fabids</taxon>
        <taxon>Malpighiales</taxon>
        <taxon>Salicaceae</taxon>
        <taxon>Saliceae</taxon>
        <taxon>Salix</taxon>
    </lineage>
</organism>
<feature type="chain" id="PRO_5027010385" evidence="2">
    <location>
        <begin position="18"/>
        <end position="266"/>
    </location>
</feature>
<keyword evidence="1" id="KW-1133">Transmembrane helix</keyword>
<dbReference type="PANTHER" id="PTHR34115">
    <property type="entry name" value="PROTEIN, PUTATIVE-RELATED"/>
    <property type="match status" value="1"/>
</dbReference>
<feature type="transmembrane region" description="Helical" evidence="1">
    <location>
        <begin position="195"/>
        <end position="226"/>
    </location>
</feature>
<keyword evidence="1" id="KW-0472">Membrane</keyword>
<keyword evidence="1" id="KW-0812">Transmembrane</keyword>
<proteinExistence type="predicted"/>
<dbReference type="PANTHER" id="PTHR34115:SF7">
    <property type="entry name" value="PGG DOMAIN-CONTAINING PROTEIN"/>
    <property type="match status" value="1"/>
</dbReference>
<sequence length="266" mass="29013">MSVLLVAIFTYATASVAEVMLLARESPYCTLAGNLRLFAGALAAISLLSILDPILVAYESRTELGNILGLVTRKLIDMFTRMAENHRPNPAFDKESVRASLRRLASSSVLNFCCDDSVIMQHGIFTLLVETLNSLIQAKFQSSKASPFDSHDVMKSVLLAALFTYATASVVEVMLQARESPYCTLAGNLRLFAGALAVISLLAILAPILGFITFAVWACLFMAVAYKSRTEIGNILGLVTRKLIDMFTRLAASGRSRKEQPNQPRV</sequence>
<dbReference type="InterPro" id="IPR053258">
    <property type="entry name" value="Ca-permeable_cation_channel"/>
</dbReference>
<protein>
    <submittedName>
        <fullName evidence="3">Uncharacterized protein</fullName>
    </submittedName>
</protein>
<name>A0A6N2MD55_SALVM</name>
<keyword evidence="2" id="KW-0732">Signal</keyword>
<dbReference type="AlphaFoldDB" id="A0A6N2MD55"/>
<feature type="transmembrane region" description="Helical" evidence="1">
    <location>
        <begin position="38"/>
        <end position="58"/>
    </location>
</feature>
<evidence type="ECO:0000256" key="1">
    <source>
        <dbReference type="SAM" id="Phobius"/>
    </source>
</evidence>
<evidence type="ECO:0000313" key="3">
    <source>
        <dbReference type="EMBL" id="VFU45883.1"/>
    </source>
</evidence>